<evidence type="ECO:0000313" key="2">
    <source>
        <dbReference type="Proteomes" id="UP000051790"/>
    </source>
</evidence>
<proteinExistence type="predicted"/>
<dbReference type="EMBL" id="AZEU01000111">
    <property type="protein sequence ID" value="KRL46201.1"/>
    <property type="molecule type" value="Genomic_DNA"/>
</dbReference>
<protein>
    <submittedName>
        <fullName evidence="1">Uncharacterized protein</fullName>
    </submittedName>
</protein>
<dbReference type="Proteomes" id="UP000051790">
    <property type="component" value="Unassembled WGS sequence"/>
</dbReference>
<dbReference type="RefSeq" id="WP_056963170.1">
    <property type="nucleotide sequence ID" value="NZ_AZEU01000111.1"/>
</dbReference>
<comment type="caution">
    <text evidence="1">The sequence shown here is derived from an EMBL/GenBank/DDBJ whole genome shotgun (WGS) entry which is preliminary data.</text>
</comment>
<evidence type="ECO:0000313" key="1">
    <source>
        <dbReference type="EMBL" id="KRL46201.1"/>
    </source>
</evidence>
<keyword evidence="2" id="KW-1185">Reference proteome</keyword>
<sequence>MPSIFGSHGVVAQVRLKDLKLTPDLSHSIIDLQSQVAMAQVISEIHALRKELANVHNELQDDRLAMVDSAWQQLQQANQITDARVREAKLLNILSSATDAKAKLIRAFHTEQRFFDERSQQGRIKQFLDTSGQNAGIEKSHEIFDTLMAITKTVQVEATGYSLLGEKQAATLSLSQFNQFIGENKLNERDTLLTFNSYSDVDLGDLVEGFESVQQNIAQLSLPFAEAQPLIAEPELNEEESHA</sequence>
<dbReference type="PATRIC" id="fig|1423769.4.peg.515"/>
<accession>A0A0R1QP28</accession>
<gene>
    <name evidence="1" type="ORF">FD01_GL000483</name>
</gene>
<name>A0A0R1QP28_9LACO</name>
<organism evidence="1 2">
    <name type="scientific">Lacticaseibacillus manihotivorans DSM 13343 = JCM 12514</name>
    <dbReference type="NCBI Taxonomy" id="1423769"/>
    <lineage>
        <taxon>Bacteria</taxon>
        <taxon>Bacillati</taxon>
        <taxon>Bacillota</taxon>
        <taxon>Bacilli</taxon>
        <taxon>Lactobacillales</taxon>
        <taxon>Lactobacillaceae</taxon>
        <taxon>Lacticaseibacillus</taxon>
    </lineage>
</organism>
<dbReference type="AlphaFoldDB" id="A0A0R1QP28"/>
<dbReference type="OrthoDB" id="3239970at2"/>
<reference evidence="1 2" key="1">
    <citation type="journal article" date="2015" name="Genome Announc.">
        <title>Expanding the biotechnology potential of lactobacilli through comparative genomics of 213 strains and associated genera.</title>
        <authorList>
            <person name="Sun Z."/>
            <person name="Harris H.M."/>
            <person name="McCann A."/>
            <person name="Guo C."/>
            <person name="Argimon S."/>
            <person name="Zhang W."/>
            <person name="Yang X."/>
            <person name="Jeffery I.B."/>
            <person name="Cooney J.C."/>
            <person name="Kagawa T.F."/>
            <person name="Liu W."/>
            <person name="Song Y."/>
            <person name="Salvetti E."/>
            <person name="Wrobel A."/>
            <person name="Rasinkangas P."/>
            <person name="Parkhill J."/>
            <person name="Rea M.C."/>
            <person name="O'Sullivan O."/>
            <person name="Ritari J."/>
            <person name="Douillard F.P."/>
            <person name="Paul Ross R."/>
            <person name="Yang R."/>
            <person name="Briner A.E."/>
            <person name="Felis G.E."/>
            <person name="de Vos W.M."/>
            <person name="Barrangou R."/>
            <person name="Klaenhammer T.R."/>
            <person name="Caufield P.W."/>
            <person name="Cui Y."/>
            <person name="Zhang H."/>
            <person name="O'Toole P.W."/>
        </authorList>
    </citation>
    <scope>NUCLEOTIDE SEQUENCE [LARGE SCALE GENOMIC DNA]</scope>
    <source>
        <strain evidence="1 2">DSM 13343</strain>
    </source>
</reference>